<dbReference type="GO" id="GO:0008168">
    <property type="term" value="F:methyltransferase activity"/>
    <property type="evidence" value="ECO:0007669"/>
    <property type="project" value="UniProtKB-KW"/>
</dbReference>
<name>A0ABT4DFC2_FUSSI</name>
<organism evidence="3 4">
    <name type="scientific">Fusobacterium simiae</name>
    <dbReference type="NCBI Taxonomy" id="855"/>
    <lineage>
        <taxon>Bacteria</taxon>
        <taxon>Fusobacteriati</taxon>
        <taxon>Fusobacteriota</taxon>
        <taxon>Fusobacteriia</taxon>
        <taxon>Fusobacteriales</taxon>
        <taxon>Fusobacteriaceae</taxon>
        <taxon>Fusobacterium</taxon>
    </lineage>
</organism>
<keyword evidence="4" id="KW-1185">Reference proteome</keyword>
<dbReference type="Proteomes" id="UP001062738">
    <property type="component" value="Unassembled WGS sequence"/>
</dbReference>
<dbReference type="PIRSF" id="PIRSF028177">
    <property type="entry name" value="Polyketide_synth_Omtfrase_TcmP"/>
    <property type="match status" value="1"/>
</dbReference>
<dbReference type="PANTHER" id="PTHR43619:SF2">
    <property type="entry name" value="S-ADENOSYL-L-METHIONINE-DEPENDENT METHYLTRANSFERASES SUPERFAMILY PROTEIN"/>
    <property type="match status" value="1"/>
</dbReference>
<evidence type="ECO:0000256" key="2">
    <source>
        <dbReference type="ARBA" id="ARBA00022679"/>
    </source>
</evidence>
<dbReference type="PANTHER" id="PTHR43619">
    <property type="entry name" value="S-ADENOSYL-L-METHIONINE-DEPENDENT METHYLTRANSFERASE YKTD-RELATED"/>
    <property type="match status" value="1"/>
</dbReference>
<accession>A0ABT4DFC2</accession>
<dbReference type="EMBL" id="JAOXXL010000003">
    <property type="protein sequence ID" value="MCY7007300.1"/>
    <property type="molecule type" value="Genomic_DNA"/>
</dbReference>
<protein>
    <submittedName>
        <fullName evidence="3">Class I SAM-dependent methyltransferase</fullName>
    </submittedName>
</protein>
<keyword evidence="1 3" id="KW-0489">Methyltransferase</keyword>
<dbReference type="InterPro" id="IPR007213">
    <property type="entry name" value="Ppm1/Ppm2/Tcmp"/>
</dbReference>
<dbReference type="InterPro" id="IPR029063">
    <property type="entry name" value="SAM-dependent_MTases_sf"/>
</dbReference>
<keyword evidence="2" id="KW-0808">Transferase</keyword>
<dbReference type="Pfam" id="PF04072">
    <property type="entry name" value="LCM"/>
    <property type="match status" value="1"/>
</dbReference>
<reference evidence="3" key="1">
    <citation type="submission" date="2022-09" db="EMBL/GenBank/DDBJ databases">
        <authorList>
            <person name="Zoaiter M."/>
        </authorList>
    </citation>
    <scope>NUCLEOTIDE SEQUENCE</scope>
    <source>
        <strain evidence="3">DSM 19848</strain>
    </source>
</reference>
<dbReference type="SUPFAM" id="SSF53335">
    <property type="entry name" value="S-adenosyl-L-methionine-dependent methyltransferases"/>
    <property type="match status" value="1"/>
</dbReference>
<dbReference type="RefSeq" id="WP_265151494.1">
    <property type="nucleotide sequence ID" value="NZ_JAOXXL010000003.1"/>
</dbReference>
<evidence type="ECO:0000313" key="3">
    <source>
        <dbReference type="EMBL" id="MCY7007300.1"/>
    </source>
</evidence>
<evidence type="ECO:0000313" key="4">
    <source>
        <dbReference type="Proteomes" id="UP001062738"/>
    </source>
</evidence>
<proteinExistence type="predicted"/>
<evidence type="ECO:0000256" key="1">
    <source>
        <dbReference type="ARBA" id="ARBA00022603"/>
    </source>
</evidence>
<comment type="caution">
    <text evidence="3">The sequence shown here is derived from an EMBL/GenBank/DDBJ whole genome shotgun (WGS) entry which is preliminary data.</text>
</comment>
<dbReference type="InterPro" id="IPR016874">
    <property type="entry name" value="TcmP-like"/>
</dbReference>
<dbReference type="GO" id="GO:0032259">
    <property type="term" value="P:methylation"/>
    <property type="evidence" value="ECO:0007669"/>
    <property type="project" value="UniProtKB-KW"/>
</dbReference>
<sequence>MERLKGVANTLFVPLYGRIYVSKKFPEYFYDEMALKIGTQFTTGISKGSFEYTNMAYAARYYNMDKMIIKFIKEHKICNIIFLGVGLETAYDRITKKYGLGEVNYYGIDLPEVIEIRKEYFGERKQETLIVGDMFEMEWKEQIDTSIPTLLVVSGVFQYFFEDKIIEFIKNLKKEFPYGELIFDTAREKSGLKFANWYIRRTGNLEALMHFYIEDSVDFSKKTDTILVEELTFFKDARELLKGKLNLITKLFMKIADTKKQALIIHLKW</sequence>
<gene>
    <name evidence="3" type="ORF">OCK72_01385</name>
</gene>
<dbReference type="Gene3D" id="3.40.50.150">
    <property type="entry name" value="Vaccinia Virus protein VP39"/>
    <property type="match status" value="1"/>
</dbReference>